<gene>
    <name evidence="4" type="ORF">CA54_61410</name>
</gene>
<dbReference type="PROSITE" id="PS51913">
    <property type="entry name" value="HTH_HARE"/>
    <property type="match status" value="1"/>
</dbReference>
<dbReference type="RefSeq" id="WP_146374511.1">
    <property type="nucleotide sequence ID" value="NZ_SJPP01000006.1"/>
</dbReference>
<comment type="caution">
    <text evidence="4">The sequence shown here is derived from an EMBL/GenBank/DDBJ whole genome shotgun (WGS) entry which is preliminary data.</text>
</comment>
<dbReference type="Pfam" id="PF05066">
    <property type="entry name" value="HARE-HTH"/>
    <property type="match status" value="1"/>
</dbReference>
<feature type="compositionally biased region" description="Low complexity" evidence="2">
    <location>
        <begin position="19"/>
        <end position="31"/>
    </location>
</feature>
<dbReference type="OrthoDB" id="292347at2"/>
<evidence type="ECO:0000256" key="1">
    <source>
        <dbReference type="ARBA" id="ARBA00023163"/>
    </source>
</evidence>
<dbReference type="InterPro" id="IPR007759">
    <property type="entry name" value="Asxl_HARE-HTH"/>
</dbReference>
<dbReference type="GO" id="GO:0006355">
    <property type="term" value="P:regulation of DNA-templated transcription"/>
    <property type="evidence" value="ECO:0007669"/>
    <property type="project" value="InterPro"/>
</dbReference>
<feature type="region of interest" description="Disordered" evidence="2">
    <location>
        <begin position="1"/>
        <end position="37"/>
    </location>
</feature>
<feature type="compositionally biased region" description="Basic residues" evidence="2">
    <location>
        <begin position="1"/>
        <end position="18"/>
    </location>
</feature>
<accession>A0A5C6AUA5</accession>
<dbReference type="AlphaFoldDB" id="A0A5C6AUA5"/>
<protein>
    <submittedName>
        <fullName evidence="4">Histone H1-like nucleoprotein HC2</fullName>
    </submittedName>
</protein>
<name>A0A5C6AUA5_9PLAN</name>
<proteinExistence type="predicted"/>
<reference evidence="4 5" key="1">
    <citation type="submission" date="2019-02" db="EMBL/GenBank/DDBJ databases">
        <title>Deep-cultivation of Planctomycetes and their phenomic and genomic characterization uncovers novel biology.</title>
        <authorList>
            <person name="Wiegand S."/>
            <person name="Jogler M."/>
            <person name="Boedeker C."/>
            <person name="Pinto D."/>
            <person name="Vollmers J."/>
            <person name="Rivas-Marin E."/>
            <person name="Kohn T."/>
            <person name="Peeters S.H."/>
            <person name="Heuer A."/>
            <person name="Rast P."/>
            <person name="Oberbeckmann S."/>
            <person name="Bunk B."/>
            <person name="Jeske O."/>
            <person name="Meyerdierks A."/>
            <person name="Storesund J.E."/>
            <person name="Kallscheuer N."/>
            <person name="Luecker S."/>
            <person name="Lage O.M."/>
            <person name="Pohl T."/>
            <person name="Merkel B.J."/>
            <person name="Hornburger P."/>
            <person name="Mueller R.-W."/>
            <person name="Bruemmer F."/>
            <person name="Labrenz M."/>
            <person name="Spormann A.M."/>
            <person name="Op Den Camp H."/>
            <person name="Overmann J."/>
            <person name="Amann R."/>
            <person name="Jetten M.S.M."/>
            <person name="Mascher T."/>
            <person name="Medema M.H."/>
            <person name="Devos D.P."/>
            <person name="Kaster A.-K."/>
            <person name="Ovreas L."/>
            <person name="Rohde M."/>
            <person name="Galperin M.Y."/>
            <person name="Jogler C."/>
        </authorList>
    </citation>
    <scope>NUCLEOTIDE SEQUENCE [LARGE SCALE GENOMIC DNA]</scope>
    <source>
        <strain evidence="4 5">CA54</strain>
    </source>
</reference>
<organism evidence="4 5">
    <name type="scientific">Symmachiella macrocystis</name>
    <dbReference type="NCBI Taxonomy" id="2527985"/>
    <lineage>
        <taxon>Bacteria</taxon>
        <taxon>Pseudomonadati</taxon>
        <taxon>Planctomycetota</taxon>
        <taxon>Planctomycetia</taxon>
        <taxon>Planctomycetales</taxon>
        <taxon>Planctomycetaceae</taxon>
        <taxon>Symmachiella</taxon>
    </lineage>
</organism>
<keyword evidence="5" id="KW-1185">Reference proteome</keyword>
<sequence>MATKKTTAKKATTKKTATRKQATAKKAPAKAATKKPAAKKVAAKTGVKKLSALDAAAKVLGETKEPLNARGMIERMAAKGYWISPGGKTPHATLYAAILREIQTKGKEARFAKTDRGHFALIK</sequence>
<dbReference type="EMBL" id="SJPP01000006">
    <property type="protein sequence ID" value="TWU03057.1"/>
    <property type="molecule type" value="Genomic_DNA"/>
</dbReference>
<keyword evidence="1" id="KW-0804">Transcription</keyword>
<dbReference type="Proteomes" id="UP000320735">
    <property type="component" value="Unassembled WGS sequence"/>
</dbReference>
<evidence type="ECO:0000313" key="4">
    <source>
        <dbReference type="EMBL" id="TWU03057.1"/>
    </source>
</evidence>
<evidence type="ECO:0000256" key="2">
    <source>
        <dbReference type="SAM" id="MobiDB-lite"/>
    </source>
</evidence>
<feature type="domain" description="HTH HARE-type" evidence="3">
    <location>
        <begin position="50"/>
        <end position="123"/>
    </location>
</feature>
<evidence type="ECO:0000259" key="3">
    <source>
        <dbReference type="PROSITE" id="PS51913"/>
    </source>
</evidence>
<evidence type="ECO:0000313" key="5">
    <source>
        <dbReference type="Proteomes" id="UP000320735"/>
    </source>
</evidence>